<evidence type="ECO:0000313" key="1">
    <source>
        <dbReference type="EMBL" id="PSH61469.1"/>
    </source>
</evidence>
<protein>
    <submittedName>
        <fullName evidence="1">Uncharacterized protein</fullName>
    </submittedName>
</protein>
<dbReference type="EMBL" id="PGGM01000012">
    <property type="protein sequence ID" value="PSH61469.1"/>
    <property type="molecule type" value="Genomic_DNA"/>
</dbReference>
<reference evidence="2" key="1">
    <citation type="submission" date="2017-11" db="EMBL/GenBank/DDBJ databases">
        <authorList>
            <person name="Kuznetsova I."/>
            <person name="Sazanova A."/>
            <person name="Chirak E."/>
            <person name="Safronova V."/>
            <person name="Willems A."/>
        </authorList>
    </citation>
    <scope>NUCLEOTIDE SEQUENCE [LARGE SCALE GENOMIC DNA]</scope>
    <source>
        <strain evidence="2">CCBAU 03422</strain>
    </source>
</reference>
<gene>
    <name evidence="1" type="ORF">CU103_21795</name>
</gene>
<comment type="caution">
    <text evidence="1">The sequence shown here is derived from an EMBL/GenBank/DDBJ whole genome shotgun (WGS) entry which is preliminary data.</text>
</comment>
<proteinExistence type="predicted"/>
<organism evidence="1 2">
    <name type="scientific">Phyllobacterium sophorae</name>
    <dbReference type="NCBI Taxonomy" id="1520277"/>
    <lineage>
        <taxon>Bacteria</taxon>
        <taxon>Pseudomonadati</taxon>
        <taxon>Pseudomonadota</taxon>
        <taxon>Alphaproteobacteria</taxon>
        <taxon>Hyphomicrobiales</taxon>
        <taxon>Phyllobacteriaceae</taxon>
        <taxon>Phyllobacterium</taxon>
    </lineage>
</organism>
<accession>A0A2P7B4U8</accession>
<evidence type="ECO:0000313" key="2">
    <source>
        <dbReference type="Proteomes" id="UP000241764"/>
    </source>
</evidence>
<dbReference type="AlphaFoldDB" id="A0A2P7B4U8"/>
<name>A0A2P7B4U8_9HYPH</name>
<keyword evidence="2" id="KW-1185">Reference proteome</keyword>
<dbReference type="Proteomes" id="UP000241764">
    <property type="component" value="Unassembled WGS sequence"/>
</dbReference>
<sequence>MKPAAGHPSAAGLNQKDHAIAVKLLGDTLGKRFLTPKARLSKLLARKDEVQQSSRAGRSQEAELMLKILDEFGVWAKQMLADGSVTLRCAATYWGSHRPSLLNDRCGAVQR</sequence>